<name>S8AA84_DACHA</name>
<dbReference type="HOGENOM" id="CLU_1532493_0_0_1"/>
<reference evidence="3" key="2">
    <citation type="submission" date="2013-04" db="EMBL/GenBank/DDBJ databases">
        <title>Genomic mechanisms accounting for the adaptation to parasitism in nematode-trapping fungi.</title>
        <authorList>
            <person name="Ahren D.G."/>
        </authorList>
    </citation>
    <scope>NUCLEOTIDE SEQUENCE [LARGE SCALE GENOMIC DNA]</scope>
    <source>
        <strain evidence="3">CBS 200.50</strain>
    </source>
</reference>
<keyword evidence="1" id="KW-1133">Transmembrane helix</keyword>
<sequence length="175" mass="20984">MKKSSVLKGTDIATDPLLFHMGDDMLYWGFIDYFQHTWFENAHSAYHIWLAFILLVYWIFILDTTWVPFQAIRRWFAMLKWDYIEYKENQQRKRDEELPFVVLVIPAKWDIEPPPWWECVVDSRIRWVPVLWYIQFVQKVFQGSEYTRWDDMGPDMATEGNSRGEALGTTDSGSI</sequence>
<proteinExistence type="predicted"/>
<reference evidence="2 3" key="1">
    <citation type="journal article" date="2013" name="PLoS Genet.">
        <title>Genomic mechanisms accounting for the adaptation to parasitism in nematode-trapping fungi.</title>
        <authorList>
            <person name="Meerupati T."/>
            <person name="Andersson K.M."/>
            <person name="Friman E."/>
            <person name="Kumar D."/>
            <person name="Tunlid A."/>
            <person name="Ahren D."/>
        </authorList>
    </citation>
    <scope>NUCLEOTIDE SEQUENCE [LARGE SCALE GENOMIC DNA]</scope>
    <source>
        <strain evidence="2 3">CBS 200.50</strain>
    </source>
</reference>
<accession>S8AA84</accession>
<gene>
    <name evidence="2" type="ORF">H072_8294</name>
</gene>
<protein>
    <submittedName>
        <fullName evidence="2">Uncharacterized protein</fullName>
    </submittedName>
</protein>
<evidence type="ECO:0000313" key="3">
    <source>
        <dbReference type="Proteomes" id="UP000015100"/>
    </source>
</evidence>
<feature type="transmembrane region" description="Helical" evidence="1">
    <location>
        <begin position="46"/>
        <end position="69"/>
    </location>
</feature>
<keyword evidence="3" id="KW-1185">Reference proteome</keyword>
<evidence type="ECO:0000256" key="1">
    <source>
        <dbReference type="SAM" id="Phobius"/>
    </source>
</evidence>
<dbReference type="AlphaFoldDB" id="S8AA84"/>
<keyword evidence="1" id="KW-0472">Membrane</keyword>
<keyword evidence="1" id="KW-0812">Transmembrane</keyword>
<dbReference type="EMBL" id="AQGS01000592">
    <property type="protein sequence ID" value="EPS38011.1"/>
    <property type="molecule type" value="Genomic_DNA"/>
</dbReference>
<dbReference type="Proteomes" id="UP000015100">
    <property type="component" value="Unassembled WGS sequence"/>
</dbReference>
<organism evidence="2 3">
    <name type="scientific">Dactylellina haptotyla (strain CBS 200.50)</name>
    <name type="common">Nematode-trapping fungus</name>
    <name type="synonym">Monacrosporium haptotylum</name>
    <dbReference type="NCBI Taxonomy" id="1284197"/>
    <lineage>
        <taxon>Eukaryota</taxon>
        <taxon>Fungi</taxon>
        <taxon>Dikarya</taxon>
        <taxon>Ascomycota</taxon>
        <taxon>Pezizomycotina</taxon>
        <taxon>Orbiliomycetes</taxon>
        <taxon>Orbiliales</taxon>
        <taxon>Orbiliaceae</taxon>
        <taxon>Dactylellina</taxon>
    </lineage>
</organism>
<comment type="caution">
    <text evidence="2">The sequence shown here is derived from an EMBL/GenBank/DDBJ whole genome shotgun (WGS) entry which is preliminary data.</text>
</comment>
<evidence type="ECO:0000313" key="2">
    <source>
        <dbReference type="EMBL" id="EPS38011.1"/>
    </source>
</evidence>